<protein>
    <recommendedName>
        <fullName evidence="6">Nischarin</fullName>
    </recommendedName>
</protein>
<dbReference type="PANTHER" id="PTHR15454">
    <property type="entry name" value="NISCHARIN RELATED"/>
    <property type="match status" value="1"/>
</dbReference>
<organism evidence="4 5">
    <name type="scientific">Tribonema minus</name>
    <dbReference type="NCBI Taxonomy" id="303371"/>
    <lineage>
        <taxon>Eukaryota</taxon>
        <taxon>Sar</taxon>
        <taxon>Stramenopiles</taxon>
        <taxon>Ochrophyta</taxon>
        <taxon>PX clade</taxon>
        <taxon>Xanthophyceae</taxon>
        <taxon>Tribonematales</taxon>
        <taxon>Tribonemataceae</taxon>
        <taxon>Tribonema</taxon>
    </lineage>
</organism>
<feature type="region of interest" description="Disordered" evidence="3">
    <location>
        <begin position="298"/>
        <end position="320"/>
    </location>
</feature>
<dbReference type="OrthoDB" id="430293at2759"/>
<sequence length="737" mass="79292">MRLVASPKAVQMHYIDRLVSMATAFAFGANVYMEDIEFLSQLLEYMDKQQAKAGAEGRHDWSTAPLIILSTVVAAQAQVYLADFFQRAGGEGLYAAAAAEARAEPPPLGQLAHDNSRQRQVVPYQWSMLEVLRVESTEGLDRLFSLQVLDLGHNLLVDFEEVSRLGSLPCLRQVTLQGNPLARRSKYRVTVRLAPMASTPASSTATSTVNQSSLGGSTFGTPATVTSDTTFDVTALPSLPAAPRWTARRPAKPAQIEDMAPCSGSALAYTSALGASVLAEHEDYEEPLGQVPQLSGLDLQQQQQQQQLEHSTSADSESDMEVEAVLWSLRHRSSSGAKSPLPLPARPHKAASSGPALQHYYGSPAYAGLLVLDHLQLYFKEHVFGSHAGAPYLHTMYHGPPAATASAAADATQPEPESFIALFRDTIVPGAASGKAAHMREVLTRPALRRDANGAPRGNAAGEVPVLVVITSHRVHFVTEDGLADQMFAEAPRPTSLVSVLLRDLREAALGLALQKLRLVFEHVFDAAADTGGSRHHHHSESGTASPFTLQVTVLTRSRSRTHALITALEPAAADARARAGLPALAVTNEDAPVMEVLAPLTGGRESALALYQLVLQRWPLRPWVAAPRSLLATASELVLCDESHDSSASDLQPFVVDRGRLADVTSVELLSRRGGGCLQFSVKLRAQGVLQSKRQWVLQCRTSSDADRVVAELRRLSKAQRDGKGVVATALSDLLL</sequence>
<evidence type="ECO:0000313" key="5">
    <source>
        <dbReference type="Proteomes" id="UP000664859"/>
    </source>
</evidence>
<dbReference type="Gene3D" id="3.80.10.10">
    <property type="entry name" value="Ribonuclease Inhibitor"/>
    <property type="match status" value="1"/>
</dbReference>
<evidence type="ECO:0000313" key="4">
    <source>
        <dbReference type="EMBL" id="KAG5183658.1"/>
    </source>
</evidence>
<proteinExistence type="predicted"/>
<dbReference type="GO" id="GO:0005737">
    <property type="term" value="C:cytoplasm"/>
    <property type="evidence" value="ECO:0007669"/>
    <property type="project" value="TreeGrafter"/>
</dbReference>
<dbReference type="Proteomes" id="UP000664859">
    <property type="component" value="Unassembled WGS sequence"/>
</dbReference>
<evidence type="ECO:0000256" key="1">
    <source>
        <dbReference type="ARBA" id="ARBA00022614"/>
    </source>
</evidence>
<dbReference type="PROSITE" id="PS51450">
    <property type="entry name" value="LRR"/>
    <property type="match status" value="1"/>
</dbReference>
<evidence type="ECO:0008006" key="6">
    <source>
        <dbReference type="Google" id="ProtNLM"/>
    </source>
</evidence>
<feature type="region of interest" description="Disordered" evidence="3">
    <location>
        <begin position="334"/>
        <end position="354"/>
    </location>
</feature>
<dbReference type="AlphaFoldDB" id="A0A835YZK0"/>
<dbReference type="InterPro" id="IPR001611">
    <property type="entry name" value="Leu-rich_rpt"/>
</dbReference>
<name>A0A835YZK0_9STRA</name>
<dbReference type="InterPro" id="IPR032675">
    <property type="entry name" value="LRR_dom_sf"/>
</dbReference>
<evidence type="ECO:0000256" key="3">
    <source>
        <dbReference type="SAM" id="MobiDB-lite"/>
    </source>
</evidence>
<accession>A0A835YZK0</accession>
<dbReference type="EMBL" id="JAFCMP010000192">
    <property type="protein sequence ID" value="KAG5183658.1"/>
    <property type="molecule type" value="Genomic_DNA"/>
</dbReference>
<reference evidence="4" key="1">
    <citation type="submission" date="2021-02" db="EMBL/GenBank/DDBJ databases">
        <title>First Annotated Genome of the Yellow-green Alga Tribonema minus.</title>
        <authorList>
            <person name="Mahan K.M."/>
        </authorList>
    </citation>
    <scope>NUCLEOTIDE SEQUENCE</scope>
    <source>
        <strain evidence="4">UTEX B ZZ1240</strain>
    </source>
</reference>
<keyword evidence="1" id="KW-0433">Leucine-rich repeat</keyword>
<comment type="caution">
    <text evidence="4">The sequence shown here is derived from an EMBL/GenBank/DDBJ whole genome shotgun (WGS) entry which is preliminary data.</text>
</comment>
<gene>
    <name evidence="4" type="ORF">JKP88DRAFT_354560</name>
</gene>
<keyword evidence="2" id="KW-0677">Repeat</keyword>
<evidence type="ECO:0000256" key="2">
    <source>
        <dbReference type="ARBA" id="ARBA00022737"/>
    </source>
</evidence>
<keyword evidence="5" id="KW-1185">Reference proteome</keyword>
<dbReference type="SUPFAM" id="SSF52058">
    <property type="entry name" value="L domain-like"/>
    <property type="match status" value="1"/>
</dbReference>